<dbReference type="eggNOG" id="KOG4409">
    <property type="taxonomic scope" value="Eukaryota"/>
</dbReference>
<keyword evidence="4" id="KW-1185">Reference proteome</keyword>
<dbReference type="Pfam" id="PF00561">
    <property type="entry name" value="Abhydrolase_1"/>
    <property type="match status" value="1"/>
</dbReference>
<dbReference type="GO" id="GO:0055088">
    <property type="term" value="P:lipid homeostasis"/>
    <property type="evidence" value="ECO:0007669"/>
    <property type="project" value="TreeGrafter"/>
</dbReference>
<dbReference type="PANTHER" id="PTHR42886">
    <property type="entry name" value="RE40534P-RELATED"/>
    <property type="match status" value="1"/>
</dbReference>
<dbReference type="GO" id="GO:0005743">
    <property type="term" value="C:mitochondrial inner membrane"/>
    <property type="evidence" value="ECO:0007669"/>
    <property type="project" value="TreeGrafter"/>
</dbReference>
<dbReference type="GO" id="GO:0042171">
    <property type="term" value="F:lysophosphatidic acid acyltransferase activity"/>
    <property type="evidence" value="ECO:0007669"/>
    <property type="project" value="TreeGrafter"/>
</dbReference>
<protein>
    <submittedName>
        <fullName evidence="3">Abhydrolase domain-containing protein</fullName>
    </submittedName>
</protein>
<proteinExistence type="inferred from homology"/>
<dbReference type="Gene3D" id="3.40.50.1820">
    <property type="entry name" value="alpha/beta hydrolase"/>
    <property type="match status" value="1"/>
</dbReference>
<dbReference type="OrthoDB" id="7457040at2759"/>
<dbReference type="Proteomes" id="UP000001611">
    <property type="component" value="Chromosome 2"/>
</dbReference>
<dbReference type="FunCoup" id="G2WQJ5">
    <property type="interactions" value="137"/>
</dbReference>
<reference evidence="3 4" key="1">
    <citation type="submission" date="2008-03" db="EMBL/GenBank/DDBJ databases">
        <title>The Genome Sequence of Verticillium dahliae VdLs.17.</title>
        <authorList>
            <consortium name="The Broad Institute Genome Sequencing Platform"/>
            <person name="Ma L.-J.J."/>
            <person name="Klosterman S.J."/>
            <person name="Subbarao K."/>
            <person name="Dobinson K."/>
            <person name="Veronese P."/>
            <person name="Kang S."/>
            <person name="Gold S.E."/>
            <person name="Young S."/>
            <person name="Jaffe D."/>
            <person name="Gnerre S."/>
            <person name="Berlin A."/>
            <person name="Heiman D."/>
            <person name="Hepburn T."/>
            <person name="Sykes S."/>
            <person name="Alvarado L."/>
            <person name="Kodira C.D."/>
            <person name="Lander E."/>
            <person name="Galagan J."/>
            <person name="Nusbaum C."/>
            <person name="Birren B."/>
        </authorList>
    </citation>
    <scope>NUCLEOTIDE SEQUENCE [LARGE SCALE GENOMIC DNA]</scope>
    <source>
        <strain evidence="4">VdLs.17 / ATCC MYA-4575 / FGSC 10137</strain>
    </source>
</reference>
<evidence type="ECO:0000259" key="2">
    <source>
        <dbReference type="Pfam" id="PF00561"/>
    </source>
</evidence>
<dbReference type="KEGG" id="vda:VDAG_00637"/>
<feature type="domain" description="AB hydrolase-1" evidence="2">
    <location>
        <begin position="107"/>
        <end position="216"/>
    </location>
</feature>
<evidence type="ECO:0000256" key="1">
    <source>
        <dbReference type="ARBA" id="ARBA00038097"/>
    </source>
</evidence>
<dbReference type="HOGENOM" id="CLU_017361_2_1_1"/>
<gene>
    <name evidence="3" type="ORF">VDAG_00637</name>
</gene>
<dbReference type="GeneID" id="20702100"/>
<dbReference type="EMBL" id="DS572695">
    <property type="protein sequence ID" value="EGY13955.1"/>
    <property type="molecule type" value="Genomic_DNA"/>
</dbReference>
<dbReference type="GO" id="GO:0006654">
    <property type="term" value="P:phosphatidic acid biosynthetic process"/>
    <property type="evidence" value="ECO:0007669"/>
    <property type="project" value="TreeGrafter"/>
</dbReference>
<organism evidence="3 4">
    <name type="scientific">Verticillium dahliae (strain VdLs.17 / ATCC MYA-4575 / FGSC 10137)</name>
    <name type="common">Verticillium wilt</name>
    <dbReference type="NCBI Taxonomy" id="498257"/>
    <lineage>
        <taxon>Eukaryota</taxon>
        <taxon>Fungi</taxon>
        <taxon>Dikarya</taxon>
        <taxon>Ascomycota</taxon>
        <taxon>Pezizomycotina</taxon>
        <taxon>Sordariomycetes</taxon>
        <taxon>Hypocreomycetidae</taxon>
        <taxon>Glomerellales</taxon>
        <taxon>Plectosphaerellaceae</taxon>
        <taxon>Verticillium</taxon>
    </lineage>
</organism>
<dbReference type="InParanoid" id="G2WQJ5"/>
<accession>G2WQJ5</accession>
<dbReference type="InterPro" id="IPR000073">
    <property type="entry name" value="AB_hydrolase_1"/>
</dbReference>
<dbReference type="AlphaFoldDB" id="G2WQJ5"/>
<comment type="similarity">
    <text evidence="1">Belongs to the peptidase S33 family. ABHD4/ABHD5 subfamily.</text>
</comment>
<evidence type="ECO:0000313" key="4">
    <source>
        <dbReference type="Proteomes" id="UP000001611"/>
    </source>
</evidence>
<dbReference type="STRING" id="498257.G2WQJ5"/>
<name>G2WQJ5_VERDV</name>
<dbReference type="RefSeq" id="XP_009650309.1">
    <property type="nucleotide sequence ID" value="XM_009652014.1"/>
</dbReference>
<sequence length="351" mass="39374">MATAQQKTVDDKAKPSRPNFAYFPLGYKEAAYQWWSSISPSTAERNVLAHIPYLKDAREHATIDPADQSDPFGPRVWKTQMVSLSGQNRALNEYSVERVGEKVEENLVMLHGYGAGLGFYYKNFEPLSRRKGWKLYALDMLGMGNSTRPPFKMHAKDKQGKIDEAEAWFVDALEEWRKARNIDKFTLIGHSLGGYLSVAYALKYPGHLKKLILASPVGKGSGEYALPYILAPGAYARSPIIDRIEGVGRQTVEKNGQKIKETGIPVVMMYGENDWMDVAGGLASEEKLKAAKRRALLEGTAEEKRRENGSAKVIVVQKAGHHLYLDNADDFNEYIWKEMDETKSHSQKGLA</sequence>
<dbReference type="GO" id="GO:0035965">
    <property type="term" value="P:cardiolipin acyl-chain remodeling"/>
    <property type="evidence" value="ECO:0007669"/>
    <property type="project" value="TreeGrafter"/>
</dbReference>
<evidence type="ECO:0000313" key="3">
    <source>
        <dbReference type="EMBL" id="EGY13955.1"/>
    </source>
</evidence>
<dbReference type="OMA" id="ADQHLVM"/>
<dbReference type="SUPFAM" id="SSF53474">
    <property type="entry name" value="alpha/beta-Hydrolases"/>
    <property type="match status" value="1"/>
</dbReference>
<dbReference type="GO" id="GO:0004623">
    <property type="term" value="F:phospholipase A2 activity"/>
    <property type="evidence" value="ECO:0007669"/>
    <property type="project" value="TreeGrafter"/>
</dbReference>
<dbReference type="InterPro" id="IPR029058">
    <property type="entry name" value="AB_hydrolase_fold"/>
</dbReference>
<dbReference type="PANTHER" id="PTHR42886:SF29">
    <property type="entry name" value="PUMMELIG, ISOFORM A"/>
    <property type="match status" value="1"/>
</dbReference>